<accession>A0ABR2KMW2</accession>
<gene>
    <name evidence="2" type="ORF">M9Y10_029559</name>
</gene>
<keyword evidence="3" id="KW-1185">Reference proteome</keyword>
<feature type="transmembrane region" description="Helical" evidence="1">
    <location>
        <begin position="397"/>
        <end position="419"/>
    </location>
</feature>
<dbReference type="EMBL" id="JAPFFF010000004">
    <property type="protein sequence ID" value="KAK8892333.1"/>
    <property type="molecule type" value="Genomic_DNA"/>
</dbReference>
<organism evidence="2 3">
    <name type="scientific">Tritrichomonas musculus</name>
    <dbReference type="NCBI Taxonomy" id="1915356"/>
    <lineage>
        <taxon>Eukaryota</taxon>
        <taxon>Metamonada</taxon>
        <taxon>Parabasalia</taxon>
        <taxon>Tritrichomonadida</taxon>
        <taxon>Tritrichomonadidae</taxon>
        <taxon>Tritrichomonas</taxon>
    </lineage>
</organism>
<evidence type="ECO:0000313" key="3">
    <source>
        <dbReference type="Proteomes" id="UP001470230"/>
    </source>
</evidence>
<evidence type="ECO:0000256" key="1">
    <source>
        <dbReference type="SAM" id="Phobius"/>
    </source>
</evidence>
<feature type="transmembrane region" description="Helical" evidence="1">
    <location>
        <begin position="12"/>
        <end position="30"/>
    </location>
</feature>
<evidence type="ECO:0000313" key="2">
    <source>
        <dbReference type="EMBL" id="KAK8892333.1"/>
    </source>
</evidence>
<name>A0ABR2KMW2_9EUKA</name>
<proteinExistence type="predicted"/>
<keyword evidence="1" id="KW-1133">Transmembrane helix</keyword>
<keyword evidence="1" id="KW-0812">Transmembrane</keyword>
<reference evidence="2 3" key="1">
    <citation type="submission" date="2024-04" db="EMBL/GenBank/DDBJ databases">
        <title>Tritrichomonas musculus Genome.</title>
        <authorList>
            <person name="Alves-Ferreira E."/>
            <person name="Grigg M."/>
            <person name="Lorenzi H."/>
            <person name="Galac M."/>
        </authorList>
    </citation>
    <scope>NUCLEOTIDE SEQUENCE [LARGE SCALE GENOMIC DNA]</scope>
    <source>
        <strain evidence="2 3">EAF2021</strain>
    </source>
</reference>
<comment type="caution">
    <text evidence="2">The sequence shown here is derived from an EMBL/GenBank/DDBJ whole genome shotgun (WGS) entry which is preliminary data.</text>
</comment>
<protein>
    <submittedName>
        <fullName evidence="2">Uncharacterized protein</fullName>
    </submittedName>
</protein>
<sequence>MFSSKMKIIRFIIHTISCFLIIFAIFFPWIQIRNFSLNLVYILCAEHIDSHSLSYSYIIGDYLQRFEITTSYTSSLAYNNGIIRCDPEHMFYFKKFCDNLNIDAVLRPYRYYLAHNSTGACQLEYYTANDGKNQPFSINLNSGKNERLSTKNSPFRLFYIFKYNSTHDMTRLYTETTNFRNWNYLTDGKFVNYIESNLSTTKFNRETLFKEPFWTTGLASFGSQNESHVFTIIYPILAKNDENATFIKPETKTKKDITDDDVIINTTVGSSFFTESLFLILKEKTLTKHFHYIITDYMYNVLIDNEMGAIYPKYFNKKNMAIFPNISDINSSLWNSVEKDIINVPDDVPLLVNVSTTMQYMIIKRVIHTRSRYSFYLIMLIELNEKMSEIYTSVTQVFLICFILLIFSYFMARFLIIYIKSKRKKKLENKQEFLLENDFKISKNDKNQNFAVKNNLSFCGTIIDAIENLRLIQLKNVDDTHLNNMIDSVIEEITRNSDELFNIKFSLNPKKNKHNDKNIYHLKCLLCSYLVDSNNDFSVLKDKEIYNKKKREKENQKINLILIHNLNSNSQNVYNDECEIKNDFYMESKDKFSKHLFYLWDLEMKAVLNQKISKEMLRTNPHKYLVLKFMKIIQEGNFFFKEFYPDSLLIFILTFTKENISCYHFKIKSLKLLKKLIKKYFKFWIKSKKDIFILFLALILRHFKLKNSDQILNLFQSFVGCKDKYLFSLLKVLIDETTSNNVMNIYGQLINRRQSPNFSVFNNAKDLVLFMKALLAFSDFAPYLTKNKENEQCFNEINKSIFSEDEKQNMNLIYDFHFEFSKNVVCPWFNLMKSFSSMNENLTDLYKNVNYWFKKSH</sequence>
<keyword evidence="1" id="KW-0472">Membrane</keyword>
<dbReference type="Proteomes" id="UP001470230">
    <property type="component" value="Unassembled WGS sequence"/>
</dbReference>